<dbReference type="AlphaFoldDB" id="A0AAD8SRX5"/>
<proteinExistence type="predicted"/>
<dbReference type="Pfam" id="PF04827">
    <property type="entry name" value="Plant_tran"/>
    <property type="match status" value="2"/>
</dbReference>
<dbReference type="EMBL" id="JAUUTY010000003">
    <property type="protein sequence ID" value="KAK1663301.1"/>
    <property type="molecule type" value="Genomic_DNA"/>
</dbReference>
<name>A0AAD8SRX5_LOLMU</name>
<dbReference type="InterPro" id="IPR006912">
    <property type="entry name" value="Harbinger_derived_prot"/>
</dbReference>
<organism evidence="2 3">
    <name type="scientific">Lolium multiflorum</name>
    <name type="common">Italian ryegrass</name>
    <name type="synonym">Lolium perenne subsp. multiflorum</name>
    <dbReference type="NCBI Taxonomy" id="4521"/>
    <lineage>
        <taxon>Eukaryota</taxon>
        <taxon>Viridiplantae</taxon>
        <taxon>Streptophyta</taxon>
        <taxon>Embryophyta</taxon>
        <taxon>Tracheophyta</taxon>
        <taxon>Spermatophyta</taxon>
        <taxon>Magnoliopsida</taxon>
        <taxon>Liliopsida</taxon>
        <taxon>Poales</taxon>
        <taxon>Poaceae</taxon>
        <taxon>BOP clade</taxon>
        <taxon>Pooideae</taxon>
        <taxon>Poodae</taxon>
        <taxon>Poeae</taxon>
        <taxon>Poeae Chloroplast Group 2 (Poeae type)</taxon>
        <taxon>Loliodinae</taxon>
        <taxon>Loliinae</taxon>
        <taxon>Lolium</taxon>
    </lineage>
</organism>
<dbReference type="PANTHER" id="PTHR47150">
    <property type="entry name" value="OS12G0169200 PROTEIN"/>
    <property type="match status" value="1"/>
</dbReference>
<gene>
    <name evidence="2" type="ORF">QYE76_051460</name>
</gene>
<sequence>MSRTAKSTASICFLFPLLSCPSATAPPPPLAPPYGRSAAVVGVGSVLAARESRSVLRRVRAGCFRAKRSRLRRPSVLPTTCSVNCAGRFLLVFSALLCAAIDPQFVPTQMDMWQMLDKFRAVVDSSSDEESDESTQTLATTAASMIHEFTSNPGPQHRGCVKGRSKTCHATEWKGRPASTRTTSTSPIRSSRKNIFGADTGCQGTCSWSFYGRRNYDPYFQCRRDATGVGFTSYQKCSAAIRMLSYGMPADIFDEYLRMGESTCLEAMYRFCRAVIAVFGEYYCREPTIEDTRRLLSINESRDFPGMIGSIDCMHWQWKNCPFGCSNNDINVLHRSPVFNRLMQGKAPRVSYEINGNAYDKPYYLADGIYPDWATLVKTVRNPNSEKTRRFAKMQEACRKDVERGFGVLQARWAIVRHPARTWSLKTTHEVMTCCVIMHNMIVENERPDGRNENQWDFQGELVAPLPGASSWQDYLHRNVEVTDENVSKQLQTDLIEHQWTLAGHADHA</sequence>
<comment type="caution">
    <text evidence="2">The sequence shown here is derived from an EMBL/GenBank/DDBJ whole genome shotgun (WGS) entry which is preliminary data.</text>
</comment>
<protein>
    <submittedName>
        <fullName evidence="2">Uncharacterized protein</fullName>
    </submittedName>
</protein>
<keyword evidence="3" id="KW-1185">Reference proteome</keyword>
<dbReference type="PANTHER" id="PTHR47150:SF5">
    <property type="entry name" value="OS07G0546750 PROTEIN"/>
    <property type="match status" value="1"/>
</dbReference>
<dbReference type="Proteomes" id="UP001231189">
    <property type="component" value="Unassembled WGS sequence"/>
</dbReference>
<keyword evidence="1" id="KW-0732">Signal</keyword>
<feature type="signal peptide" evidence="1">
    <location>
        <begin position="1"/>
        <end position="24"/>
    </location>
</feature>
<evidence type="ECO:0000256" key="1">
    <source>
        <dbReference type="SAM" id="SignalP"/>
    </source>
</evidence>
<accession>A0AAD8SRX5</accession>
<evidence type="ECO:0000313" key="3">
    <source>
        <dbReference type="Proteomes" id="UP001231189"/>
    </source>
</evidence>
<reference evidence="2" key="1">
    <citation type="submission" date="2023-07" db="EMBL/GenBank/DDBJ databases">
        <title>A chromosome-level genome assembly of Lolium multiflorum.</title>
        <authorList>
            <person name="Chen Y."/>
            <person name="Copetti D."/>
            <person name="Kolliker R."/>
            <person name="Studer B."/>
        </authorList>
    </citation>
    <scope>NUCLEOTIDE SEQUENCE</scope>
    <source>
        <strain evidence="2">02402/16</strain>
        <tissue evidence="2">Leaf</tissue>
    </source>
</reference>
<evidence type="ECO:0000313" key="2">
    <source>
        <dbReference type="EMBL" id="KAK1663301.1"/>
    </source>
</evidence>
<feature type="chain" id="PRO_5042115969" evidence="1">
    <location>
        <begin position="25"/>
        <end position="509"/>
    </location>
</feature>